<dbReference type="AlphaFoldDB" id="A0A238FBR0"/>
<keyword evidence="4" id="KW-0684">Rhamnose metabolism</keyword>
<dbReference type="InterPro" id="IPR036291">
    <property type="entry name" value="NAD(P)-bd_dom_sf"/>
</dbReference>
<comment type="similarity">
    <text evidence="1">Belongs to the short-chain dehydrogenases/reductases (SDR) family.</text>
</comment>
<protein>
    <submittedName>
        <fullName evidence="5">BQ2448_2868 protein</fullName>
    </submittedName>
</protein>
<organism evidence="5 6">
    <name type="scientific">Microbotryum intermedium</name>
    <dbReference type="NCBI Taxonomy" id="269621"/>
    <lineage>
        <taxon>Eukaryota</taxon>
        <taxon>Fungi</taxon>
        <taxon>Dikarya</taxon>
        <taxon>Basidiomycota</taxon>
        <taxon>Pucciniomycotina</taxon>
        <taxon>Microbotryomycetes</taxon>
        <taxon>Microbotryales</taxon>
        <taxon>Microbotryaceae</taxon>
        <taxon>Microbotryum</taxon>
    </lineage>
</organism>
<evidence type="ECO:0000256" key="3">
    <source>
        <dbReference type="ARBA" id="ARBA00023002"/>
    </source>
</evidence>
<name>A0A238FBR0_9BASI</name>
<keyword evidence="6" id="KW-1185">Reference proteome</keyword>
<dbReference type="PRINTS" id="PR00080">
    <property type="entry name" value="SDRFAMILY"/>
</dbReference>
<dbReference type="GO" id="GO:0019301">
    <property type="term" value="P:rhamnose catabolic process"/>
    <property type="evidence" value="ECO:0007669"/>
    <property type="project" value="UniProtKB-ARBA"/>
</dbReference>
<dbReference type="OrthoDB" id="47007at2759"/>
<dbReference type="GO" id="GO:0006633">
    <property type="term" value="P:fatty acid biosynthetic process"/>
    <property type="evidence" value="ECO:0007669"/>
    <property type="project" value="TreeGrafter"/>
</dbReference>
<proteinExistence type="inferred from homology"/>
<dbReference type="PRINTS" id="PR00081">
    <property type="entry name" value="GDHRDH"/>
</dbReference>
<dbReference type="GO" id="GO:0016616">
    <property type="term" value="F:oxidoreductase activity, acting on the CH-OH group of donors, NAD or NADP as acceptor"/>
    <property type="evidence" value="ECO:0007669"/>
    <property type="project" value="TreeGrafter"/>
</dbReference>
<gene>
    <name evidence="5" type="ORF">BQ2448_2868</name>
</gene>
<dbReference type="PANTHER" id="PTHR42760:SF83">
    <property type="entry name" value="(3R)-3-HYDROXYACYL-COA DEHYDROGENASE"/>
    <property type="match status" value="1"/>
</dbReference>
<dbReference type="STRING" id="269621.A0A238FBR0"/>
<dbReference type="GO" id="GO:0048038">
    <property type="term" value="F:quinone binding"/>
    <property type="evidence" value="ECO:0007669"/>
    <property type="project" value="TreeGrafter"/>
</dbReference>
<dbReference type="SUPFAM" id="SSF51735">
    <property type="entry name" value="NAD(P)-binding Rossmann-fold domains"/>
    <property type="match status" value="1"/>
</dbReference>
<accession>A0A238FBR0</accession>
<dbReference type="PANTHER" id="PTHR42760">
    <property type="entry name" value="SHORT-CHAIN DEHYDROGENASES/REDUCTASES FAMILY MEMBER"/>
    <property type="match status" value="1"/>
</dbReference>
<dbReference type="EMBL" id="FMSP01000007">
    <property type="protein sequence ID" value="SCV71280.1"/>
    <property type="molecule type" value="Genomic_DNA"/>
</dbReference>
<evidence type="ECO:0000256" key="4">
    <source>
        <dbReference type="ARBA" id="ARBA00023308"/>
    </source>
</evidence>
<dbReference type="Pfam" id="PF13561">
    <property type="entry name" value="adh_short_C2"/>
    <property type="match status" value="1"/>
</dbReference>
<evidence type="ECO:0000313" key="5">
    <source>
        <dbReference type="EMBL" id="SCV71280.1"/>
    </source>
</evidence>
<reference evidence="6" key="1">
    <citation type="submission" date="2016-09" db="EMBL/GenBank/DDBJ databases">
        <authorList>
            <person name="Jeantristanb JTB J.-T."/>
            <person name="Ricardo R."/>
        </authorList>
    </citation>
    <scope>NUCLEOTIDE SEQUENCE [LARGE SCALE GENOMIC DNA]</scope>
</reference>
<dbReference type="CDD" id="cd05233">
    <property type="entry name" value="SDR_c"/>
    <property type="match status" value="1"/>
</dbReference>
<dbReference type="Gene3D" id="3.40.50.720">
    <property type="entry name" value="NAD(P)-binding Rossmann-like Domain"/>
    <property type="match status" value="1"/>
</dbReference>
<evidence type="ECO:0000256" key="1">
    <source>
        <dbReference type="ARBA" id="ARBA00006484"/>
    </source>
</evidence>
<dbReference type="Proteomes" id="UP000198372">
    <property type="component" value="Unassembled WGS sequence"/>
</dbReference>
<keyword evidence="3" id="KW-0560">Oxidoreductase</keyword>
<evidence type="ECO:0000256" key="2">
    <source>
        <dbReference type="ARBA" id="ARBA00022857"/>
    </source>
</evidence>
<keyword evidence="2" id="KW-0521">NADP</keyword>
<dbReference type="InterPro" id="IPR002347">
    <property type="entry name" value="SDR_fam"/>
</dbReference>
<evidence type="ECO:0000313" key="6">
    <source>
        <dbReference type="Proteomes" id="UP000198372"/>
    </source>
</evidence>
<dbReference type="FunFam" id="3.40.50.720:FF:000417">
    <property type="entry name" value="Glucose 1-dehydrogenase, putative"/>
    <property type="match status" value="1"/>
</dbReference>
<sequence length="265" mass="27977">MLLLQDKVVCITGASQGIGRGIALGCARAGAKVVVHHLNTSQATHDAQQVITEIERERNGLGLPGPAAVQVAGDISDERTADEIVQAAVKAFGRIDCCVSNAGVCPFYAFLDIPRDVWRSTRAINLDGAFYFVQACARQMKEQTPQGGSIVAVSSISALVGGGEQAHYTPTKAGVKSLMESCAISLAPHNIRCNSVLPGSIETPINAQDLSDPVKRAYMEKRIPLGRLGRPEDLAGPTVFLLSEMAAYVTGAYVLVDGGAFVNLQ</sequence>